<organism evidence="8 9">
    <name type="scientific">Caballeronia terrestris</name>
    <dbReference type="NCBI Taxonomy" id="1226301"/>
    <lineage>
        <taxon>Bacteria</taxon>
        <taxon>Pseudomonadati</taxon>
        <taxon>Pseudomonadota</taxon>
        <taxon>Betaproteobacteria</taxon>
        <taxon>Burkholderiales</taxon>
        <taxon>Burkholderiaceae</taxon>
        <taxon>Caballeronia</taxon>
    </lineage>
</organism>
<dbReference type="GO" id="GO:0016887">
    <property type="term" value="F:ATP hydrolysis activity"/>
    <property type="evidence" value="ECO:0007669"/>
    <property type="project" value="InterPro"/>
</dbReference>
<dbReference type="InterPro" id="IPR003593">
    <property type="entry name" value="AAA+_ATPase"/>
</dbReference>
<comment type="similarity">
    <text evidence="1">Belongs to the ABC transporter superfamily.</text>
</comment>
<evidence type="ECO:0000256" key="1">
    <source>
        <dbReference type="ARBA" id="ARBA00005417"/>
    </source>
</evidence>
<reference evidence="8" key="1">
    <citation type="submission" date="2016-01" db="EMBL/GenBank/DDBJ databases">
        <authorList>
            <person name="Peeters C."/>
        </authorList>
    </citation>
    <scope>NUCLEOTIDE SEQUENCE [LARGE SCALE GENOMIC DNA]</scope>
    <source>
        <strain evidence="8">LMG 22937</strain>
    </source>
</reference>
<dbReference type="GO" id="GO:0005524">
    <property type="term" value="F:ATP binding"/>
    <property type="evidence" value="ECO:0007669"/>
    <property type="project" value="UniProtKB-KW"/>
</dbReference>
<evidence type="ECO:0000313" key="8">
    <source>
        <dbReference type="EMBL" id="SAL86221.1"/>
    </source>
</evidence>
<evidence type="ECO:0000256" key="4">
    <source>
        <dbReference type="ARBA" id="ARBA00022519"/>
    </source>
</evidence>
<keyword evidence="6 8" id="KW-0067">ATP-binding</keyword>
<dbReference type="CDD" id="cd03293">
    <property type="entry name" value="ABC_NrtD_SsuB_transporters"/>
    <property type="match status" value="1"/>
</dbReference>
<evidence type="ECO:0000256" key="5">
    <source>
        <dbReference type="ARBA" id="ARBA00022741"/>
    </source>
</evidence>
<dbReference type="InterPro" id="IPR027417">
    <property type="entry name" value="P-loop_NTPase"/>
</dbReference>
<dbReference type="PANTHER" id="PTHR42788:SF13">
    <property type="entry name" value="ALIPHATIC SULFONATES IMPORT ATP-BINDING PROTEIN SSUB"/>
    <property type="match status" value="1"/>
</dbReference>
<accession>A0A158L0P6</accession>
<feature type="domain" description="ABC transporter" evidence="7">
    <location>
        <begin position="27"/>
        <end position="261"/>
    </location>
</feature>
<dbReference type="PROSITE" id="PS00211">
    <property type="entry name" value="ABC_TRANSPORTER_1"/>
    <property type="match status" value="1"/>
</dbReference>
<evidence type="ECO:0000256" key="2">
    <source>
        <dbReference type="ARBA" id="ARBA00022448"/>
    </source>
</evidence>
<dbReference type="InterPro" id="IPR003439">
    <property type="entry name" value="ABC_transporter-like_ATP-bd"/>
</dbReference>
<keyword evidence="3" id="KW-1003">Cell membrane</keyword>
<dbReference type="AlphaFoldDB" id="A0A158L0P6"/>
<dbReference type="Pfam" id="PF00005">
    <property type="entry name" value="ABC_tran"/>
    <property type="match status" value="1"/>
</dbReference>
<dbReference type="OrthoDB" id="9783039at2"/>
<dbReference type="PROSITE" id="PS50893">
    <property type="entry name" value="ABC_TRANSPORTER_2"/>
    <property type="match status" value="1"/>
</dbReference>
<evidence type="ECO:0000256" key="3">
    <source>
        <dbReference type="ARBA" id="ARBA00022475"/>
    </source>
</evidence>
<keyword evidence="4" id="KW-0472">Membrane</keyword>
<keyword evidence="9" id="KW-1185">Reference proteome</keyword>
<dbReference type="InterPro" id="IPR017871">
    <property type="entry name" value="ABC_transporter-like_CS"/>
</dbReference>
<evidence type="ECO:0000313" key="9">
    <source>
        <dbReference type="Proteomes" id="UP000054925"/>
    </source>
</evidence>
<dbReference type="PANTHER" id="PTHR42788">
    <property type="entry name" value="TAURINE IMPORT ATP-BINDING PROTEIN-RELATED"/>
    <property type="match status" value="1"/>
</dbReference>
<dbReference type="Proteomes" id="UP000054925">
    <property type="component" value="Unassembled WGS sequence"/>
</dbReference>
<protein>
    <submittedName>
        <fullName evidence="8">Sulfonate ABC transporter ATP-binding lipoprotein</fullName>
    </submittedName>
</protein>
<name>A0A158L0P6_9BURK</name>
<dbReference type="SUPFAM" id="SSF52540">
    <property type="entry name" value="P-loop containing nucleoside triphosphate hydrolases"/>
    <property type="match status" value="1"/>
</dbReference>
<keyword evidence="8" id="KW-0449">Lipoprotein</keyword>
<evidence type="ECO:0000259" key="7">
    <source>
        <dbReference type="PROSITE" id="PS50893"/>
    </source>
</evidence>
<dbReference type="Gene3D" id="3.40.50.300">
    <property type="entry name" value="P-loop containing nucleotide triphosphate hydrolases"/>
    <property type="match status" value="1"/>
</dbReference>
<evidence type="ECO:0000256" key="6">
    <source>
        <dbReference type="ARBA" id="ARBA00022840"/>
    </source>
</evidence>
<dbReference type="EMBL" id="FCOL02000225">
    <property type="protein sequence ID" value="SAL86221.1"/>
    <property type="molecule type" value="Genomic_DNA"/>
</dbReference>
<dbReference type="SMART" id="SM00382">
    <property type="entry name" value="AAA"/>
    <property type="match status" value="1"/>
</dbReference>
<dbReference type="InterPro" id="IPR050166">
    <property type="entry name" value="ABC_transporter_ATP-bind"/>
</dbReference>
<gene>
    <name evidence="8" type="ORF">AWB67_07143</name>
</gene>
<proteinExistence type="inferred from homology"/>
<keyword evidence="2" id="KW-0813">Transport</keyword>
<keyword evidence="4" id="KW-0997">Cell inner membrane</keyword>
<sequence>MRVSTKDVPLTVVPAGVPDRAPSAIHAALTDVTRSYAGQKGKAPFHALGPVSLNLEAGEFFSVVGPSGCGKSTLLDVIAGLNAASSGTVMFEGSPVRDKVPEGVAIVFQEDATFPWLDVYDNAAFGARRAGVPEPEIRERVEHALAFMGLKAFTHSYPVQLSGGMRQRVCIARAMVVRPRLMLLDEPFGALDQQTRLLMGEEMLKLWRETGASVMLITHSIDEAVLLSDRIGVMSSCPGRFIETIHTGWSRQRDSNTALDPRFGELTARVWSLLRGEALKALGNRP</sequence>
<comment type="caution">
    <text evidence="8">The sequence shown here is derived from an EMBL/GenBank/DDBJ whole genome shotgun (WGS) entry which is preliminary data.</text>
</comment>
<keyword evidence="5" id="KW-0547">Nucleotide-binding</keyword>